<evidence type="ECO:0000313" key="4">
    <source>
        <dbReference type="EMBL" id="MBA4493376.1"/>
    </source>
</evidence>
<evidence type="ECO:0000256" key="2">
    <source>
        <dbReference type="ARBA" id="ARBA00022801"/>
    </source>
</evidence>
<proteinExistence type="predicted"/>
<dbReference type="Proteomes" id="UP000535491">
    <property type="component" value="Unassembled WGS sequence"/>
</dbReference>
<evidence type="ECO:0000259" key="3">
    <source>
        <dbReference type="PROSITE" id="PS51462"/>
    </source>
</evidence>
<dbReference type="InterPro" id="IPR000086">
    <property type="entry name" value="NUDIX_hydrolase_dom"/>
</dbReference>
<name>A0A7W1WP71_9BACL</name>
<accession>A0A7W1WP71</accession>
<dbReference type="Pfam" id="PF00293">
    <property type="entry name" value="NUDIX"/>
    <property type="match status" value="1"/>
</dbReference>
<gene>
    <name evidence="4" type="ORF">H1191_03520</name>
</gene>
<keyword evidence="2" id="KW-0378">Hydrolase</keyword>
<sequence length="152" mass="17499">MGYTQGIRNWLGHQPHLLVGAHVLVINGKDQLLLQQGAGGLWELPGGLLIRGETLEDTARRQVFEQTGLVIGELDLLRVFSGEKYRIADEDQKYIVATVFVTREILRKVQGYGTVFKKVHYFDFMELPKNIDLRFQDFIHEYMKQMIPSFCS</sequence>
<evidence type="ECO:0000313" key="5">
    <source>
        <dbReference type="Proteomes" id="UP000535491"/>
    </source>
</evidence>
<dbReference type="AlphaFoldDB" id="A0A7W1WP71"/>
<dbReference type="GO" id="GO:0016787">
    <property type="term" value="F:hydrolase activity"/>
    <property type="evidence" value="ECO:0007669"/>
    <property type="project" value="UniProtKB-KW"/>
</dbReference>
<dbReference type="Gene3D" id="3.90.79.10">
    <property type="entry name" value="Nucleoside Triphosphate Pyrophosphohydrolase"/>
    <property type="match status" value="1"/>
</dbReference>
<dbReference type="EMBL" id="JACEIQ010000002">
    <property type="protein sequence ID" value="MBA4493376.1"/>
    <property type="molecule type" value="Genomic_DNA"/>
</dbReference>
<protein>
    <submittedName>
        <fullName evidence="4">NUDIX domain-containing protein</fullName>
    </submittedName>
</protein>
<dbReference type="RefSeq" id="WP_181750614.1">
    <property type="nucleotide sequence ID" value="NZ_JACEIQ010000002.1"/>
</dbReference>
<comment type="caution">
    <text evidence="4">The sequence shown here is derived from an EMBL/GenBank/DDBJ whole genome shotgun (WGS) entry which is preliminary data.</text>
</comment>
<dbReference type="SUPFAM" id="SSF55811">
    <property type="entry name" value="Nudix"/>
    <property type="match status" value="1"/>
</dbReference>
<dbReference type="InterPro" id="IPR015797">
    <property type="entry name" value="NUDIX_hydrolase-like_dom_sf"/>
</dbReference>
<keyword evidence="5" id="KW-1185">Reference proteome</keyword>
<dbReference type="PRINTS" id="PR00502">
    <property type="entry name" value="NUDIXFAMILY"/>
</dbReference>
<organism evidence="4 5">
    <name type="scientific">Paenactinomyces guangxiensis</name>
    <dbReference type="NCBI Taxonomy" id="1490290"/>
    <lineage>
        <taxon>Bacteria</taxon>
        <taxon>Bacillati</taxon>
        <taxon>Bacillota</taxon>
        <taxon>Bacilli</taxon>
        <taxon>Bacillales</taxon>
        <taxon>Thermoactinomycetaceae</taxon>
        <taxon>Paenactinomyces</taxon>
    </lineage>
</organism>
<feature type="domain" description="Nudix hydrolase" evidence="3">
    <location>
        <begin position="16"/>
        <end position="148"/>
    </location>
</feature>
<dbReference type="PANTHER" id="PTHR43046:SF2">
    <property type="entry name" value="8-OXO-DGTP DIPHOSPHATASE-RELATED"/>
    <property type="match status" value="1"/>
</dbReference>
<reference evidence="4 5" key="1">
    <citation type="submission" date="2020-07" db="EMBL/GenBank/DDBJ databases">
        <authorList>
            <person name="Feng H."/>
        </authorList>
    </citation>
    <scope>NUCLEOTIDE SEQUENCE [LARGE SCALE GENOMIC DNA]</scope>
    <source>
        <strain evidence="5">s-10</strain>
    </source>
</reference>
<dbReference type="PROSITE" id="PS51462">
    <property type="entry name" value="NUDIX"/>
    <property type="match status" value="1"/>
</dbReference>
<dbReference type="PANTHER" id="PTHR43046">
    <property type="entry name" value="GDP-MANNOSE MANNOSYL HYDROLASE"/>
    <property type="match status" value="1"/>
</dbReference>
<comment type="cofactor">
    <cofactor evidence="1">
        <name>Mg(2+)</name>
        <dbReference type="ChEBI" id="CHEBI:18420"/>
    </cofactor>
</comment>
<evidence type="ECO:0000256" key="1">
    <source>
        <dbReference type="ARBA" id="ARBA00001946"/>
    </source>
</evidence>
<dbReference type="InterPro" id="IPR020476">
    <property type="entry name" value="Nudix_hydrolase"/>
</dbReference>